<name>A0A2N5ZBE0_MUIH1</name>
<keyword evidence="1" id="KW-1133">Transmembrane helix</keyword>
<gene>
    <name evidence="2" type="ORF">C0601_11545</name>
</gene>
<dbReference type="InterPro" id="IPR012902">
    <property type="entry name" value="N_methyl_site"/>
</dbReference>
<evidence type="ECO:0000313" key="2">
    <source>
        <dbReference type="EMBL" id="PLX15988.1"/>
    </source>
</evidence>
<dbReference type="NCBIfam" id="TIGR02532">
    <property type="entry name" value="IV_pilin_GFxxxE"/>
    <property type="match status" value="1"/>
</dbReference>
<dbReference type="Pfam" id="PF07963">
    <property type="entry name" value="N_methyl"/>
    <property type="match status" value="1"/>
</dbReference>
<dbReference type="EMBL" id="PKTG01000123">
    <property type="protein sequence ID" value="PLX15988.1"/>
    <property type="molecule type" value="Genomic_DNA"/>
</dbReference>
<sequence>MTHKRKGFTFIEIMIATAILAIFGVYVAHTFIGGTRAYRKEVENFNILDRARFTFIKFKNDLRDANEVVFPIDDGEVHEKLVIVKHLIDYTKKPEENPYSDAEPLYYKNITISYSLEDEPYENDLKRLIRTIKNDTSEIETVIAENIKDIAFIRNKLKKTRDNDYLIPEDNGISPDNVYIWIKFKAYQKDQLGDLSDDQYDEQLGYELEMSSYVKTRGAFLGGDIE</sequence>
<evidence type="ECO:0000256" key="1">
    <source>
        <dbReference type="SAM" id="Phobius"/>
    </source>
</evidence>
<accession>A0A2N5ZBE0</accession>
<feature type="transmembrane region" description="Helical" evidence="1">
    <location>
        <begin position="7"/>
        <end position="28"/>
    </location>
</feature>
<dbReference type="Proteomes" id="UP000234857">
    <property type="component" value="Unassembled WGS sequence"/>
</dbReference>
<reference evidence="2 3" key="1">
    <citation type="submission" date="2017-11" db="EMBL/GenBank/DDBJ databases">
        <title>Genome-resolved metagenomics identifies genetic mobility, metabolic interactions, and unexpected diversity in perchlorate-reducing communities.</title>
        <authorList>
            <person name="Barnum T.P."/>
            <person name="Figueroa I.A."/>
            <person name="Carlstrom C.I."/>
            <person name="Lucas L.N."/>
            <person name="Engelbrektson A.L."/>
            <person name="Coates J.D."/>
        </authorList>
    </citation>
    <scope>NUCLEOTIDE SEQUENCE [LARGE SCALE GENOMIC DNA]</scope>
    <source>
        <strain evidence="2">BM706</strain>
    </source>
</reference>
<proteinExistence type="predicted"/>
<keyword evidence="1" id="KW-0472">Membrane</keyword>
<evidence type="ECO:0008006" key="4">
    <source>
        <dbReference type="Google" id="ProtNLM"/>
    </source>
</evidence>
<organism evidence="2 3">
    <name type="scientific">Muiribacterium halophilum</name>
    <dbReference type="NCBI Taxonomy" id="2053465"/>
    <lineage>
        <taxon>Bacteria</taxon>
        <taxon>Candidatus Muiribacteriota</taxon>
        <taxon>Candidatus Muiribacteriia</taxon>
        <taxon>Candidatus Muiribacteriales</taxon>
        <taxon>Candidatus Muiribacteriaceae</taxon>
        <taxon>Candidatus Muiribacterium</taxon>
    </lineage>
</organism>
<comment type="caution">
    <text evidence="2">The sequence shown here is derived from an EMBL/GenBank/DDBJ whole genome shotgun (WGS) entry which is preliminary data.</text>
</comment>
<keyword evidence="1" id="KW-0812">Transmembrane</keyword>
<protein>
    <recommendedName>
        <fullName evidence="4">Type II secretion system protein J</fullName>
    </recommendedName>
</protein>
<evidence type="ECO:0000313" key="3">
    <source>
        <dbReference type="Proteomes" id="UP000234857"/>
    </source>
</evidence>
<dbReference type="AlphaFoldDB" id="A0A2N5ZBE0"/>